<dbReference type="Pfam" id="PF13185">
    <property type="entry name" value="GAF_2"/>
    <property type="match status" value="1"/>
</dbReference>
<proteinExistence type="predicted"/>
<dbReference type="InterPro" id="IPR003018">
    <property type="entry name" value="GAF"/>
</dbReference>
<dbReference type="SUPFAM" id="SSF52172">
    <property type="entry name" value="CheY-like"/>
    <property type="match status" value="1"/>
</dbReference>
<dbReference type="InterPro" id="IPR011006">
    <property type="entry name" value="CheY-like_superfamily"/>
</dbReference>
<keyword evidence="2" id="KW-0418">Kinase</keyword>
<reference evidence="6 7" key="1">
    <citation type="submission" date="2020-05" db="EMBL/GenBank/DDBJ databases">
        <title>MicrobeNet Type strains.</title>
        <authorList>
            <person name="Nicholson A.C."/>
        </authorList>
    </citation>
    <scope>NUCLEOTIDE SEQUENCE [LARGE SCALE GENOMIC DNA]</scope>
    <source>
        <strain evidence="6 7">JCM 14547</strain>
    </source>
</reference>
<evidence type="ECO:0000256" key="1">
    <source>
        <dbReference type="ARBA" id="ARBA00022679"/>
    </source>
</evidence>
<protein>
    <submittedName>
        <fullName evidence="6">GAF and ANTAR domain-containing protein</fullName>
    </submittedName>
</protein>
<evidence type="ECO:0000256" key="3">
    <source>
        <dbReference type="ARBA" id="ARBA00023015"/>
    </source>
</evidence>
<evidence type="ECO:0000256" key="4">
    <source>
        <dbReference type="ARBA" id="ARBA00023163"/>
    </source>
</evidence>
<accession>A0A849C1S1</accession>
<dbReference type="InterPro" id="IPR036388">
    <property type="entry name" value="WH-like_DNA-bd_sf"/>
</dbReference>
<evidence type="ECO:0000259" key="5">
    <source>
        <dbReference type="PROSITE" id="PS50921"/>
    </source>
</evidence>
<dbReference type="Proteomes" id="UP000555552">
    <property type="component" value="Unassembled WGS sequence"/>
</dbReference>
<dbReference type="SMART" id="SM01012">
    <property type="entry name" value="ANTAR"/>
    <property type="match status" value="1"/>
</dbReference>
<dbReference type="AlphaFoldDB" id="A0A849C1S1"/>
<dbReference type="SUPFAM" id="SSF55781">
    <property type="entry name" value="GAF domain-like"/>
    <property type="match status" value="1"/>
</dbReference>
<comment type="caution">
    <text evidence="6">The sequence shown here is derived from an EMBL/GenBank/DDBJ whole genome shotgun (WGS) entry which is preliminary data.</text>
</comment>
<dbReference type="Pfam" id="PF03861">
    <property type="entry name" value="ANTAR"/>
    <property type="match status" value="1"/>
</dbReference>
<keyword evidence="7" id="KW-1185">Reference proteome</keyword>
<dbReference type="PROSITE" id="PS50921">
    <property type="entry name" value="ANTAR"/>
    <property type="match status" value="1"/>
</dbReference>
<keyword evidence="4" id="KW-0804">Transcription</keyword>
<dbReference type="EMBL" id="JABEMA010000171">
    <property type="protein sequence ID" value="NNH23628.1"/>
    <property type="molecule type" value="Genomic_DNA"/>
</dbReference>
<dbReference type="GO" id="GO:0003723">
    <property type="term" value="F:RNA binding"/>
    <property type="evidence" value="ECO:0007669"/>
    <property type="project" value="InterPro"/>
</dbReference>
<dbReference type="InterPro" id="IPR005561">
    <property type="entry name" value="ANTAR"/>
</dbReference>
<name>A0A849C1S1_9ACTN</name>
<evidence type="ECO:0000256" key="2">
    <source>
        <dbReference type="ARBA" id="ARBA00022777"/>
    </source>
</evidence>
<evidence type="ECO:0000313" key="6">
    <source>
        <dbReference type="EMBL" id="NNH23628.1"/>
    </source>
</evidence>
<keyword evidence="1" id="KW-0808">Transferase</keyword>
<dbReference type="Gene3D" id="1.10.10.10">
    <property type="entry name" value="Winged helix-like DNA-binding domain superfamily/Winged helix DNA-binding domain"/>
    <property type="match status" value="1"/>
</dbReference>
<sequence length="215" mass="23083">MARDLQRAVERPDVMTRTVRAAVALVPGAEDGSVSLVQGRRRITSEGVSSDLPRTFDHLQVATGQGPCLDSAFEHLTVRVDDLSADERWPDLAVRAADTGVRSCLCLQLFVEGDDLGALNLVSRRPRAFDDESEQVGLLLASHAAIAVADALHLQGVRRALANRDLIGQAKGVLMERHKVTSQQAFDLLVRASQDANRKLVDVAEALTATGDVGG</sequence>
<organism evidence="6 7">
    <name type="scientific">Pseudokineococcus marinus</name>
    <dbReference type="NCBI Taxonomy" id="351215"/>
    <lineage>
        <taxon>Bacteria</taxon>
        <taxon>Bacillati</taxon>
        <taxon>Actinomycetota</taxon>
        <taxon>Actinomycetes</taxon>
        <taxon>Kineosporiales</taxon>
        <taxon>Kineosporiaceae</taxon>
        <taxon>Pseudokineococcus</taxon>
    </lineage>
</organism>
<feature type="domain" description="ANTAR" evidence="5">
    <location>
        <begin position="147"/>
        <end position="208"/>
    </location>
</feature>
<evidence type="ECO:0000313" key="7">
    <source>
        <dbReference type="Proteomes" id="UP000555552"/>
    </source>
</evidence>
<dbReference type="PIRSF" id="PIRSF036625">
    <property type="entry name" value="GAF_ANTAR"/>
    <property type="match status" value="1"/>
</dbReference>
<dbReference type="InterPro" id="IPR029016">
    <property type="entry name" value="GAF-like_dom_sf"/>
</dbReference>
<gene>
    <name evidence="6" type="ORF">HLB09_11120</name>
</gene>
<dbReference type="Gene3D" id="3.30.450.40">
    <property type="match status" value="1"/>
</dbReference>
<dbReference type="SMART" id="SM00065">
    <property type="entry name" value="GAF"/>
    <property type="match status" value="1"/>
</dbReference>
<dbReference type="InterPro" id="IPR012074">
    <property type="entry name" value="GAF_ANTAR"/>
</dbReference>
<keyword evidence="3" id="KW-0805">Transcription regulation</keyword>
<dbReference type="GO" id="GO:0016301">
    <property type="term" value="F:kinase activity"/>
    <property type="evidence" value="ECO:0007669"/>
    <property type="project" value="UniProtKB-KW"/>
</dbReference>